<dbReference type="GO" id="GO:0006072">
    <property type="term" value="P:glycerol-3-phosphate metabolic process"/>
    <property type="evidence" value="ECO:0007669"/>
    <property type="project" value="TreeGrafter"/>
</dbReference>
<evidence type="ECO:0000256" key="6">
    <source>
        <dbReference type="SAM" id="Coils"/>
    </source>
</evidence>
<keyword evidence="6" id="KW-0175">Coiled coil</keyword>
<evidence type="ECO:0000256" key="5">
    <source>
        <dbReference type="ARBA" id="ARBA00023315"/>
    </source>
</evidence>
<dbReference type="AlphaFoldDB" id="A0AAV2Z342"/>
<evidence type="ECO:0000256" key="1">
    <source>
        <dbReference type="ARBA" id="ARBA00004184"/>
    </source>
</evidence>
<dbReference type="InterPro" id="IPR045520">
    <property type="entry name" value="GPAT/DHAPAT_C"/>
</dbReference>
<dbReference type="InterPro" id="IPR002123">
    <property type="entry name" value="Plipid/glycerol_acylTrfase"/>
</dbReference>
<comment type="similarity">
    <text evidence="2">Belongs to the GPAT/DAPAT family.</text>
</comment>
<evidence type="ECO:0000256" key="3">
    <source>
        <dbReference type="ARBA" id="ARBA00022679"/>
    </source>
</evidence>
<comment type="subcellular location">
    <subcellularLocation>
        <location evidence="1">Endomembrane system</location>
        <topology evidence="1">Peripheral membrane protein</topology>
    </subcellularLocation>
</comment>
<dbReference type="GO" id="GO:0006631">
    <property type="term" value="P:fatty acid metabolic process"/>
    <property type="evidence" value="ECO:0007669"/>
    <property type="project" value="TreeGrafter"/>
</dbReference>
<dbReference type="Proteomes" id="UP001146120">
    <property type="component" value="Unassembled WGS sequence"/>
</dbReference>
<organism evidence="8 9">
    <name type="scientific">Lagenidium giganteum</name>
    <dbReference type="NCBI Taxonomy" id="4803"/>
    <lineage>
        <taxon>Eukaryota</taxon>
        <taxon>Sar</taxon>
        <taxon>Stramenopiles</taxon>
        <taxon>Oomycota</taxon>
        <taxon>Peronosporomycetes</taxon>
        <taxon>Pythiales</taxon>
        <taxon>Pythiaceae</taxon>
    </lineage>
</organism>
<name>A0AAV2Z342_9STRA</name>
<proteinExistence type="inferred from homology"/>
<dbReference type="PANTHER" id="PTHR12563:SF17">
    <property type="entry name" value="DIHYDROXYACETONE PHOSPHATE ACYLTRANSFERASE"/>
    <property type="match status" value="1"/>
</dbReference>
<feature type="domain" description="Phospholipid/glycerol acyltransferase" evidence="7">
    <location>
        <begin position="361"/>
        <end position="490"/>
    </location>
</feature>
<gene>
    <name evidence="8" type="ORF">N0F65_004721</name>
</gene>
<keyword evidence="3" id="KW-0808">Transferase</keyword>
<dbReference type="GO" id="GO:0012505">
    <property type="term" value="C:endomembrane system"/>
    <property type="evidence" value="ECO:0007669"/>
    <property type="project" value="UniProtKB-SubCell"/>
</dbReference>
<dbReference type="GO" id="GO:0008654">
    <property type="term" value="P:phospholipid biosynthetic process"/>
    <property type="evidence" value="ECO:0007669"/>
    <property type="project" value="TreeGrafter"/>
</dbReference>
<evidence type="ECO:0000256" key="2">
    <source>
        <dbReference type="ARBA" id="ARBA00007937"/>
    </source>
</evidence>
<dbReference type="GO" id="GO:0004366">
    <property type="term" value="F:glycerol-3-phosphate O-acyltransferase activity"/>
    <property type="evidence" value="ECO:0007669"/>
    <property type="project" value="TreeGrafter"/>
</dbReference>
<dbReference type="GO" id="GO:0019432">
    <property type="term" value="P:triglyceride biosynthetic process"/>
    <property type="evidence" value="ECO:0007669"/>
    <property type="project" value="TreeGrafter"/>
</dbReference>
<keyword evidence="5" id="KW-0012">Acyltransferase</keyword>
<dbReference type="CDD" id="cd07993">
    <property type="entry name" value="LPLAT_DHAPAT-like"/>
    <property type="match status" value="1"/>
</dbReference>
<keyword evidence="4" id="KW-0472">Membrane</keyword>
<dbReference type="Pfam" id="PF01553">
    <property type="entry name" value="Acyltransferase"/>
    <property type="match status" value="1"/>
</dbReference>
<reference evidence="8" key="2">
    <citation type="journal article" date="2023" name="Microbiol Resour">
        <title>Decontamination and Annotation of the Draft Genome Sequence of the Oomycete Lagenidium giganteum ARSEF 373.</title>
        <authorList>
            <person name="Morgan W.R."/>
            <person name="Tartar A."/>
        </authorList>
    </citation>
    <scope>NUCLEOTIDE SEQUENCE</scope>
    <source>
        <strain evidence="8">ARSEF 373</strain>
    </source>
</reference>
<dbReference type="InterPro" id="IPR041728">
    <property type="entry name" value="GPAT/DHAPAT_LPLAT"/>
</dbReference>
<sequence>MLKPMAKKSGMLPSPQTCLEEWQLHAQRQGAMIYSSPHGAASRIQQRYRKYREKVRALLKKQQKQQSEDALAVQEQATASVKNVLRERGVKGSSMALAVAIKARNGGDTPLSATTPTQVLVTKPKGYEPERTGMADATRSWKPSSEWEAQQVKLFQQQQEQEEEEQIECDAEDVTKGVKLAVIDDTATECDEETSSSEGQAEVVDKRHGFVNAMEPSWLVATMEERCAEAAASLGAVDRTGCGSLRMLDVRHSVLDLLFIFKSGHSYNFLGRRPSPSVVHRRNLLQRVAKAKEGGLSHDEHRRVERIFKALRSEMYLSAVRCLGWILTKTWRVLFHGLHIDVDSLERVRRTLEATEGNVSIVFAPTHKTHLDYLIISYVCFAYGIPLPRIAAGNNLDLPLLGSFLRSSGSFFIRRSFRDDPLYKKVLHHYVHELLEDGNPIEVFVEGGRSRHGRVCKPRLGFLSMFSDYAHSASDEDKDVLLVPISLDYDKVFEVEEYANQLLGKPKEKESLKVFFQSVWDLLFLRCGHSYVRFGEPVSIKAAKSLDDVATTLAVRLQTTGTLTSTALVSAVLMWKRTCQTKGMVAERTTWLLNEMAARGATVAHLDEHDVVAHALSILRVPVGASNVVEPKLQFPTRALELGFYRNHLLHVFLPEMAVTVALQSLLLEHADLEPSFSLDEVVQKSTFAWSFLLHICRHEQVDVEQTVKGMVDSQACLDWDATESVRVDRTKWRQSKLVGFVLSLAWPFMDSLWLATEAFVNLVDGSDSTKDREMIRRVQFLAKSMFQQGTLVHAEALCSESIKQSFEFLEEAAIIASTPSADGRGRVLRVCAPSKKTVEDLAASVNGMRKPLLSLWKPMRPAATASTADTQAAMTAAASTASVYDAWMAH</sequence>
<comment type="caution">
    <text evidence="8">The sequence shown here is derived from an EMBL/GenBank/DDBJ whole genome shotgun (WGS) entry which is preliminary data.</text>
</comment>
<dbReference type="GO" id="GO:0031966">
    <property type="term" value="C:mitochondrial membrane"/>
    <property type="evidence" value="ECO:0007669"/>
    <property type="project" value="TreeGrafter"/>
</dbReference>
<dbReference type="Pfam" id="PF19277">
    <property type="entry name" value="GPAT_C"/>
    <property type="match status" value="1"/>
</dbReference>
<evidence type="ECO:0000256" key="4">
    <source>
        <dbReference type="ARBA" id="ARBA00023136"/>
    </source>
</evidence>
<dbReference type="PANTHER" id="PTHR12563">
    <property type="entry name" value="GLYCEROL-3-PHOSPHATE ACYLTRANSFERASE"/>
    <property type="match status" value="1"/>
</dbReference>
<evidence type="ECO:0000313" key="8">
    <source>
        <dbReference type="EMBL" id="DBA00816.1"/>
    </source>
</evidence>
<dbReference type="InterPro" id="IPR022284">
    <property type="entry name" value="GPAT/DHAPAT"/>
</dbReference>
<keyword evidence="9" id="KW-1185">Reference proteome</keyword>
<reference evidence="8" key="1">
    <citation type="submission" date="2022-11" db="EMBL/GenBank/DDBJ databases">
        <authorList>
            <person name="Morgan W.R."/>
            <person name="Tartar A."/>
        </authorList>
    </citation>
    <scope>NUCLEOTIDE SEQUENCE</scope>
    <source>
        <strain evidence="8">ARSEF 373</strain>
    </source>
</reference>
<feature type="coiled-coil region" evidence="6">
    <location>
        <begin position="41"/>
        <end position="68"/>
    </location>
</feature>
<evidence type="ECO:0000259" key="7">
    <source>
        <dbReference type="SMART" id="SM00563"/>
    </source>
</evidence>
<dbReference type="SMART" id="SM00563">
    <property type="entry name" value="PlsC"/>
    <property type="match status" value="1"/>
</dbReference>
<dbReference type="EMBL" id="DAKRPA010000058">
    <property type="protein sequence ID" value="DBA00816.1"/>
    <property type="molecule type" value="Genomic_DNA"/>
</dbReference>
<evidence type="ECO:0000313" key="9">
    <source>
        <dbReference type="Proteomes" id="UP001146120"/>
    </source>
</evidence>
<accession>A0AAV2Z342</accession>
<dbReference type="SUPFAM" id="SSF69593">
    <property type="entry name" value="Glycerol-3-phosphate (1)-acyltransferase"/>
    <property type="match status" value="1"/>
</dbReference>
<protein>
    <recommendedName>
        <fullName evidence="7">Phospholipid/glycerol acyltransferase domain-containing protein</fullName>
    </recommendedName>
</protein>